<proteinExistence type="predicted"/>
<feature type="compositionally biased region" description="Basic and acidic residues" evidence="1">
    <location>
        <begin position="91"/>
        <end position="104"/>
    </location>
</feature>
<name>A0A5C8K9J1_9BACT</name>
<evidence type="ECO:0000313" key="3">
    <source>
        <dbReference type="Proteomes" id="UP000321926"/>
    </source>
</evidence>
<dbReference type="Proteomes" id="UP000321926">
    <property type="component" value="Unassembled WGS sequence"/>
</dbReference>
<evidence type="ECO:0000313" key="2">
    <source>
        <dbReference type="EMBL" id="TXK47449.1"/>
    </source>
</evidence>
<dbReference type="EMBL" id="VRTY01000029">
    <property type="protein sequence ID" value="TXK47449.1"/>
    <property type="molecule type" value="Genomic_DNA"/>
</dbReference>
<dbReference type="RefSeq" id="WP_147921533.1">
    <property type="nucleotide sequence ID" value="NZ_VRTY01000029.1"/>
</dbReference>
<protein>
    <submittedName>
        <fullName evidence="2">Uncharacterized protein</fullName>
    </submittedName>
</protein>
<gene>
    <name evidence="2" type="ORF">FVR03_09645</name>
</gene>
<feature type="region of interest" description="Disordered" evidence="1">
    <location>
        <begin position="1"/>
        <end position="116"/>
    </location>
</feature>
<sequence length="148" mass="19357">MHNEEDDHRNHQERWQQGSRNRRPRPANQEHFNDFSSRWNDDVPPLHSTRNDMLDERRRLKNDQDRFDQRQEHPDQQRDEYEQWYQNRYRQQQDPRHQQQDENFNRNNQFAKDRWHQDDYILREEELRRRYNRQFRDWEEEDRRRRRD</sequence>
<dbReference type="AlphaFoldDB" id="A0A5C8K9J1"/>
<comment type="caution">
    <text evidence="2">The sequence shown here is derived from an EMBL/GenBank/DDBJ whole genome shotgun (WGS) entry which is preliminary data.</text>
</comment>
<keyword evidence="3" id="KW-1185">Reference proteome</keyword>
<evidence type="ECO:0000256" key="1">
    <source>
        <dbReference type="SAM" id="MobiDB-lite"/>
    </source>
</evidence>
<accession>A0A5C8K9J1</accession>
<feature type="compositionally biased region" description="Basic and acidic residues" evidence="1">
    <location>
        <begin position="1"/>
        <end position="14"/>
    </location>
</feature>
<organism evidence="2 3">
    <name type="scientific">Pontibacter qinzhouensis</name>
    <dbReference type="NCBI Taxonomy" id="2603253"/>
    <lineage>
        <taxon>Bacteria</taxon>
        <taxon>Pseudomonadati</taxon>
        <taxon>Bacteroidota</taxon>
        <taxon>Cytophagia</taxon>
        <taxon>Cytophagales</taxon>
        <taxon>Hymenobacteraceae</taxon>
        <taxon>Pontibacter</taxon>
    </lineage>
</organism>
<reference evidence="2 3" key="1">
    <citation type="submission" date="2019-08" db="EMBL/GenBank/DDBJ databases">
        <authorList>
            <person name="Shi S."/>
        </authorList>
    </citation>
    <scope>NUCLEOTIDE SEQUENCE [LARGE SCALE GENOMIC DNA]</scope>
    <source>
        <strain evidence="2 3">GY10130</strain>
    </source>
</reference>
<feature type="compositionally biased region" description="Basic and acidic residues" evidence="1">
    <location>
        <begin position="49"/>
        <end position="81"/>
    </location>
</feature>